<feature type="domain" description="Leucine-binding protein" evidence="4">
    <location>
        <begin position="31"/>
        <end position="386"/>
    </location>
</feature>
<comment type="caution">
    <text evidence="5">The sequence shown here is derived from an EMBL/GenBank/DDBJ whole genome shotgun (WGS) entry which is preliminary data.</text>
</comment>
<dbReference type="EMBL" id="MFGX01000098">
    <property type="protein sequence ID" value="OGF53681.1"/>
    <property type="molecule type" value="Genomic_DNA"/>
</dbReference>
<evidence type="ECO:0000256" key="3">
    <source>
        <dbReference type="SAM" id="SignalP"/>
    </source>
</evidence>
<name>A0A1F5USH4_FRAXR</name>
<gene>
    <name evidence="5" type="ORF">A2Z21_01315</name>
</gene>
<dbReference type="PROSITE" id="PS51318">
    <property type="entry name" value="TAT"/>
    <property type="match status" value="1"/>
</dbReference>
<dbReference type="SUPFAM" id="SSF53822">
    <property type="entry name" value="Periplasmic binding protein-like I"/>
    <property type="match status" value="1"/>
</dbReference>
<organism evidence="5 6">
    <name type="scientific">Fraserbacteria sp. (strain RBG_16_55_9)</name>
    <dbReference type="NCBI Taxonomy" id="1817864"/>
    <lineage>
        <taxon>Bacteria</taxon>
        <taxon>Candidatus Fraseribacteriota</taxon>
    </lineage>
</organism>
<dbReference type="STRING" id="1817864.A2Z21_01315"/>
<accession>A0A1F5USH4</accession>
<reference evidence="5 6" key="1">
    <citation type="journal article" date="2016" name="Nat. Commun.">
        <title>Thousands of microbial genomes shed light on interconnected biogeochemical processes in an aquifer system.</title>
        <authorList>
            <person name="Anantharaman K."/>
            <person name="Brown C.T."/>
            <person name="Hug L.A."/>
            <person name="Sharon I."/>
            <person name="Castelle C.J."/>
            <person name="Probst A.J."/>
            <person name="Thomas B.C."/>
            <person name="Singh A."/>
            <person name="Wilkins M.J."/>
            <person name="Karaoz U."/>
            <person name="Brodie E.L."/>
            <person name="Williams K.H."/>
            <person name="Hubbard S.S."/>
            <person name="Banfield J.F."/>
        </authorList>
    </citation>
    <scope>NUCLEOTIDE SEQUENCE [LARGE SCALE GENOMIC DNA]</scope>
    <source>
        <strain evidence="6">RBG_16_55_9</strain>
    </source>
</reference>
<dbReference type="InterPro" id="IPR051010">
    <property type="entry name" value="BCAA_transport"/>
</dbReference>
<dbReference type="PANTHER" id="PTHR30483:SF6">
    <property type="entry name" value="PERIPLASMIC BINDING PROTEIN OF ABC TRANSPORTER FOR NATURAL AMINO ACIDS"/>
    <property type="match status" value="1"/>
</dbReference>
<dbReference type="Gene3D" id="3.40.50.2300">
    <property type="match status" value="2"/>
</dbReference>
<dbReference type="PANTHER" id="PTHR30483">
    <property type="entry name" value="LEUCINE-SPECIFIC-BINDING PROTEIN"/>
    <property type="match status" value="1"/>
</dbReference>
<sequence length="414" mass="45916">MMNRRTFLRALAGSVALALFPVQVGSAKEPLVIGLQADLTGSLPDYGYWHDKVVRAAVAKLNTDGGIAGREVNLLVEDTATNTDVGRDKLTKMIQGGADFVIGSQSSAVSLASLPLAQELKTVYFPLGEATEITGTAGNRYIFRANHSVRSHAQVAYRWAVETLGKRWTIVAADYAFGHSHATEWPPLLQSAGAEVLDTIFIPLTTTDFVPFLTKVNPDTEVLFHVFPGANALRFLTAASDLGILQKMKVFGVICTVDGIKLEDVPAIEGSYYVSNHPHRLIDVPESTREFDARFRERIGVTQEGTEIETGRPTTGSHYWYGWEIVHLLKQAIEETGWQSPSDHPKIVQYLEGLQLTADFAFPQGDKFIRAQDHQAFHDHYLERFEQGQLQVTQRIDKLEAVYDPTVDYTQQAL</sequence>
<keyword evidence="2 3" id="KW-0732">Signal</keyword>
<evidence type="ECO:0000256" key="2">
    <source>
        <dbReference type="ARBA" id="ARBA00022729"/>
    </source>
</evidence>
<dbReference type="InterPro" id="IPR006311">
    <property type="entry name" value="TAT_signal"/>
</dbReference>
<evidence type="ECO:0000313" key="6">
    <source>
        <dbReference type="Proteomes" id="UP000179157"/>
    </source>
</evidence>
<evidence type="ECO:0000259" key="4">
    <source>
        <dbReference type="Pfam" id="PF13458"/>
    </source>
</evidence>
<dbReference type="Proteomes" id="UP000179157">
    <property type="component" value="Unassembled WGS sequence"/>
</dbReference>
<dbReference type="InterPro" id="IPR028082">
    <property type="entry name" value="Peripla_BP_I"/>
</dbReference>
<proteinExistence type="inferred from homology"/>
<evidence type="ECO:0000313" key="5">
    <source>
        <dbReference type="EMBL" id="OGF53681.1"/>
    </source>
</evidence>
<protein>
    <recommendedName>
        <fullName evidence="4">Leucine-binding protein domain-containing protein</fullName>
    </recommendedName>
</protein>
<dbReference type="AlphaFoldDB" id="A0A1F5USH4"/>
<evidence type="ECO:0000256" key="1">
    <source>
        <dbReference type="ARBA" id="ARBA00010062"/>
    </source>
</evidence>
<feature type="signal peptide" evidence="3">
    <location>
        <begin position="1"/>
        <end position="27"/>
    </location>
</feature>
<dbReference type="Pfam" id="PF13458">
    <property type="entry name" value="Peripla_BP_6"/>
    <property type="match status" value="1"/>
</dbReference>
<feature type="chain" id="PRO_5009521758" description="Leucine-binding protein domain-containing protein" evidence="3">
    <location>
        <begin position="28"/>
        <end position="414"/>
    </location>
</feature>
<comment type="similarity">
    <text evidence="1">Belongs to the leucine-binding protein family.</text>
</comment>
<dbReference type="InterPro" id="IPR028081">
    <property type="entry name" value="Leu-bd"/>
</dbReference>